<gene>
    <name evidence="2" type="ORF">THAOC_29121</name>
</gene>
<dbReference type="AlphaFoldDB" id="K0RER4"/>
<feature type="compositionally biased region" description="Polar residues" evidence="1">
    <location>
        <begin position="25"/>
        <end position="40"/>
    </location>
</feature>
<sequence length="131" mass="14359">MSSTTKPSTSSPAQAIHVPRRPPASTATNSGGDLNSQNTLPEVFRKVTTRLARRTSGRVIDYFCDVGDELYLIDRERGRDNAFASPDETALTGQDVIGYFSKETMEAELYSIVKDMAMFNPPRKLGAGILD</sequence>
<protein>
    <submittedName>
        <fullName evidence="2">Uncharacterized protein</fullName>
    </submittedName>
</protein>
<dbReference type="Proteomes" id="UP000266841">
    <property type="component" value="Unassembled WGS sequence"/>
</dbReference>
<evidence type="ECO:0000313" key="3">
    <source>
        <dbReference type="Proteomes" id="UP000266841"/>
    </source>
</evidence>
<keyword evidence="3" id="KW-1185">Reference proteome</keyword>
<evidence type="ECO:0000313" key="2">
    <source>
        <dbReference type="EMBL" id="EJK51685.1"/>
    </source>
</evidence>
<feature type="region of interest" description="Disordered" evidence="1">
    <location>
        <begin position="1"/>
        <end position="40"/>
    </location>
</feature>
<reference evidence="2 3" key="1">
    <citation type="journal article" date="2012" name="Genome Biol.">
        <title>Genome and low-iron response of an oceanic diatom adapted to chronic iron limitation.</title>
        <authorList>
            <person name="Lommer M."/>
            <person name="Specht M."/>
            <person name="Roy A.S."/>
            <person name="Kraemer L."/>
            <person name="Andreson R."/>
            <person name="Gutowska M.A."/>
            <person name="Wolf J."/>
            <person name="Bergner S.V."/>
            <person name="Schilhabel M.B."/>
            <person name="Klostermeier U.C."/>
            <person name="Beiko R.G."/>
            <person name="Rosenstiel P."/>
            <person name="Hippler M."/>
            <person name="Laroche J."/>
        </authorList>
    </citation>
    <scope>NUCLEOTIDE SEQUENCE [LARGE SCALE GENOMIC DNA]</scope>
    <source>
        <strain evidence="2 3">CCMP1005</strain>
    </source>
</reference>
<comment type="caution">
    <text evidence="2">The sequence shown here is derived from an EMBL/GenBank/DDBJ whole genome shotgun (WGS) entry which is preliminary data.</text>
</comment>
<organism evidence="2 3">
    <name type="scientific">Thalassiosira oceanica</name>
    <name type="common">Marine diatom</name>
    <dbReference type="NCBI Taxonomy" id="159749"/>
    <lineage>
        <taxon>Eukaryota</taxon>
        <taxon>Sar</taxon>
        <taxon>Stramenopiles</taxon>
        <taxon>Ochrophyta</taxon>
        <taxon>Bacillariophyta</taxon>
        <taxon>Coscinodiscophyceae</taxon>
        <taxon>Thalassiosirophycidae</taxon>
        <taxon>Thalassiosirales</taxon>
        <taxon>Thalassiosiraceae</taxon>
        <taxon>Thalassiosira</taxon>
    </lineage>
</organism>
<proteinExistence type="predicted"/>
<dbReference type="EMBL" id="AGNL01041215">
    <property type="protein sequence ID" value="EJK51685.1"/>
    <property type="molecule type" value="Genomic_DNA"/>
</dbReference>
<accession>K0RER4</accession>
<feature type="compositionally biased region" description="Low complexity" evidence="1">
    <location>
        <begin position="1"/>
        <end position="12"/>
    </location>
</feature>
<evidence type="ECO:0000256" key="1">
    <source>
        <dbReference type="SAM" id="MobiDB-lite"/>
    </source>
</evidence>
<name>K0RER4_THAOC</name>